<reference evidence="2" key="1">
    <citation type="submission" date="2014-12" db="EMBL/GenBank/DDBJ databases">
        <title>Insight into the proteome of Arion vulgaris.</title>
        <authorList>
            <person name="Aradska J."/>
            <person name="Bulat T."/>
            <person name="Smidak R."/>
            <person name="Sarate P."/>
            <person name="Gangsoo J."/>
            <person name="Sialana F."/>
            <person name="Bilban M."/>
            <person name="Lubec G."/>
        </authorList>
    </citation>
    <scope>NUCLEOTIDE SEQUENCE</scope>
    <source>
        <tissue evidence="2">Skin</tissue>
    </source>
</reference>
<keyword evidence="1" id="KW-0472">Membrane</keyword>
<dbReference type="EMBL" id="HACG01027516">
    <property type="protein sequence ID" value="CEK74381.1"/>
    <property type="molecule type" value="Transcribed_RNA"/>
</dbReference>
<organism evidence="2">
    <name type="scientific">Arion vulgaris</name>
    <dbReference type="NCBI Taxonomy" id="1028688"/>
    <lineage>
        <taxon>Eukaryota</taxon>
        <taxon>Metazoa</taxon>
        <taxon>Spiralia</taxon>
        <taxon>Lophotrochozoa</taxon>
        <taxon>Mollusca</taxon>
        <taxon>Gastropoda</taxon>
        <taxon>Heterobranchia</taxon>
        <taxon>Euthyneura</taxon>
        <taxon>Panpulmonata</taxon>
        <taxon>Eupulmonata</taxon>
        <taxon>Stylommatophora</taxon>
        <taxon>Helicina</taxon>
        <taxon>Arionoidea</taxon>
        <taxon>Arionidae</taxon>
        <taxon>Arion</taxon>
    </lineage>
</organism>
<protein>
    <submittedName>
        <fullName evidence="2">Uncharacterized protein</fullName>
    </submittedName>
</protein>
<evidence type="ECO:0000256" key="1">
    <source>
        <dbReference type="SAM" id="Phobius"/>
    </source>
</evidence>
<feature type="transmembrane region" description="Helical" evidence="1">
    <location>
        <begin position="18"/>
        <end position="37"/>
    </location>
</feature>
<keyword evidence="1" id="KW-0812">Transmembrane</keyword>
<keyword evidence="1" id="KW-1133">Transmembrane helix</keyword>
<accession>A0A0B7A2S0</accession>
<gene>
    <name evidence="2" type="primary">ORF90817</name>
</gene>
<evidence type="ECO:0000313" key="2">
    <source>
        <dbReference type="EMBL" id="CEK74381.1"/>
    </source>
</evidence>
<proteinExistence type="predicted"/>
<name>A0A0B7A2S0_9EUPU</name>
<feature type="non-terminal residue" evidence="2">
    <location>
        <position position="60"/>
    </location>
</feature>
<sequence>MSSSCTCYDNVFICSPTLIYPMGGFLLFNSFSCYILMSFLNSITLRLTEDGKRPGRPKET</sequence>
<dbReference type="AlphaFoldDB" id="A0A0B7A2S0"/>